<dbReference type="EMBL" id="NEEW01000005">
    <property type="protein sequence ID" value="PJD86664.1"/>
    <property type="molecule type" value="Genomic_DNA"/>
</dbReference>
<proteinExistence type="predicted"/>
<dbReference type="STRING" id="299766.BFV68_18170"/>
<reference evidence="1 2" key="1">
    <citation type="journal article" date="2017" name="J. Antimicrob. Chemother.">
        <title>Characterization of the population structure, drug resistance mechanisms and plasmids of the community-associated Enterobacter cloacae complex in China.</title>
        <authorList>
            <person name="Zhou K."/>
            <person name="Yu W."/>
            <person name="Cao X."/>
            <person name="Shen P."/>
            <person name="Lu H."/>
            <person name="Luo Q."/>
            <person name="Rossen J.W.A."/>
            <person name="Xiao Y."/>
        </authorList>
    </citation>
    <scope>NUCLEOTIDE SEQUENCE [LARGE SCALE GENOMIC DNA]</scope>
    <source>
        <strain evidence="1 2">ECC904</strain>
    </source>
</reference>
<dbReference type="AlphaFoldDB" id="A0A2J0Q239"/>
<protein>
    <submittedName>
        <fullName evidence="1">Uncharacterized protein</fullName>
    </submittedName>
</protein>
<name>A0A2J0Q239_9ENTR</name>
<dbReference type="RefSeq" id="WP_047718020.1">
    <property type="nucleotide sequence ID" value="NZ_FKFR01000001.1"/>
</dbReference>
<accession>A0A2J0Q239</accession>
<dbReference type="OrthoDB" id="6626983at2"/>
<gene>
    <name evidence="1" type="ORF">B9Q30_12380</name>
</gene>
<organism evidence="1 2">
    <name type="scientific">Enterobacter hormaechei</name>
    <dbReference type="NCBI Taxonomy" id="158836"/>
    <lineage>
        <taxon>Bacteria</taxon>
        <taxon>Pseudomonadati</taxon>
        <taxon>Pseudomonadota</taxon>
        <taxon>Gammaproteobacteria</taxon>
        <taxon>Enterobacterales</taxon>
        <taxon>Enterobacteriaceae</taxon>
        <taxon>Enterobacter</taxon>
        <taxon>Enterobacter cloacae complex</taxon>
    </lineage>
</organism>
<evidence type="ECO:0000313" key="1">
    <source>
        <dbReference type="EMBL" id="PJD86664.1"/>
    </source>
</evidence>
<dbReference type="Proteomes" id="UP000229974">
    <property type="component" value="Unassembled WGS sequence"/>
</dbReference>
<evidence type="ECO:0000313" key="2">
    <source>
        <dbReference type="Proteomes" id="UP000229974"/>
    </source>
</evidence>
<sequence length="62" mass="6966">MLDVIRNHLDLSGQAKHLVYGKNDDPSEVQLRRTGLDQLSEHASAMLKGSQRQTYSEEKQAA</sequence>
<comment type="caution">
    <text evidence="1">The sequence shown here is derived from an EMBL/GenBank/DDBJ whole genome shotgun (WGS) entry which is preliminary data.</text>
</comment>